<proteinExistence type="predicted"/>
<feature type="compositionally biased region" description="Polar residues" evidence="1">
    <location>
        <begin position="124"/>
        <end position="143"/>
    </location>
</feature>
<feature type="region of interest" description="Disordered" evidence="1">
    <location>
        <begin position="122"/>
        <end position="143"/>
    </location>
</feature>
<protein>
    <submittedName>
        <fullName evidence="3">Protein TBATA-like</fullName>
    </submittedName>
</protein>
<name>A0A455B2F8_PHYMC</name>
<keyword evidence="2" id="KW-1185">Reference proteome</keyword>
<sequence>MYICSSPGIWMSSPRAEPKPEKKSGCRPGSHADGRPQKELMIPGIVDFKLIREALRTSKPQTPGAHGFGHLSHHSFFSRHHPHPQHVTHIQDLTGKPVCVVRDEFSLAASLQATLLPGSLIRMPTTSVPIGDPQSNRDPWLSS</sequence>
<accession>A0A455B2F8</accession>
<gene>
    <name evidence="3" type="primary">LOC114485294</name>
</gene>
<dbReference type="RefSeq" id="XP_028342273.1">
    <property type="nucleotide sequence ID" value="XM_028486472.1"/>
</dbReference>
<feature type="region of interest" description="Disordered" evidence="1">
    <location>
        <begin position="13"/>
        <end position="37"/>
    </location>
</feature>
<dbReference type="Proteomes" id="UP000248484">
    <property type="component" value="Unplaced"/>
</dbReference>
<dbReference type="AlphaFoldDB" id="A0A455B2F8"/>
<reference evidence="3" key="1">
    <citation type="submission" date="2025-08" db="UniProtKB">
        <authorList>
            <consortium name="RefSeq"/>
        </authorList>
    </citation>
    <scope>IDENTIFICATION</scope>
    <source>
        <tissue evidence="3">Muscle</tissue>
    </source>
</reference>
<evidence type="ECO:0000313" key="2">
    <source>
        <dbReference type="Proteomes" id="UP000248484"/>
    </source>
</evidence>
<dbReference type="OrthoDB" id="9982103at2759"/>
<feature type="non-terminal residue" evidence="3">
    <location>
        <position position="143"/>
    </location>
</feature>
<dbReference type="PANTHER" id="PTHR33772:SF3">
    <property type="entry name" value="PROTEIN TBATA"/>
    <property type="match status" value="1"/>
</dbReference>
<dbReference type="InParanoid" id="A0A455B2F8"/>
<dbReference type="PANTHER" id="PTHR33772">
    <property type="entry name" value="THYMUS, BRAIN AND TESTES-ASSOCIATED"/>
    <property type="match status" value="1"/>
</dbReference>
<dbReference type="Pfam" id="PF15256">
    <property type="entry name" value="SPATIAL"/>
    <property type="match status" value="1"/>
</dbReference>
<feature type="compositionally biased region" description="Basic and acidic residues" evidence="1">
    <location>
        <begin position="16"/>
        <end position="37"/>
    </location>
</feature>
<organism evidence="2 3">
    <name type="scientific">Physeter macrocephalus</name>
    <name type="common">Sperm whale</name>
    <name type="synonym">Physeter catodon</name>
    <dbReference type="NCBI Taxonomy" id="9755"/>
    <lineage>
        <taxon>Eukaryota</taxon>
        <taxon>Metazoa</taxon>
        <taxon>Chordata</taxon>
        <taxon>Craniata</taxon>
        <taxon>Vertebrata</taxon>
        <taxon>Euteleostomi</taxon>
        <taxon>Mammalia</taxon>
        <taxon>Eutheria</taxon>
        <taxon>Laurasiatheria</taxon>
        <taxon>Artiodactyla</taxon>
        <taxon>Whippomorpha</taxon>
        <taxon>Cetacea</taxon>
        <taxon>Odontoceti</taxon>
        <taxon>Physeteridae</taxon>
        <taxon>Physeter</taxon>
    </lineage>
</organism>
<dbReference type="GeneID" id="114485294"/>
<evidence type="ECO:0000256" key="1">
    <source>
        <dbReference type="SAM" id="MobiDB-lite"/>
    </source>
</evidence>
<evidence type="ECO:0000313" key="3">
    <source>
        <dbReference type="RefSeq" id="XP_028342273.1"/>
    </source>
</evidence>
<dbReference type="InterPro" id="IPR037394">
    <property type="entry name" value="TBATA-like"/>
</dbReference>
<dbReference type="KEGG" id="pcad:114485294"/>